<dbReference type="GO" id="GO:0022857">
    <property type="term" value="F:transmembrane transporter activity"/>
    <property type="evidence" value="ECO:0007669"/>
    <property type="project" value="InterPro"/>
</dbReference>
<evidence type="ECO:0000313" key="7">
    <source>
        <dbReference type="EMBL" id="CCD74515.1"/>
    </source>
</evidence>
<keyword evidence="3 6" id="KW-0812">Transmembrane</keyword>
<feature type="transmembrane region" description="Helical" evidence="6">
    <location>
        <begin position="409"/>
        <end position="432"/>
    </location>
</feature>
<feature type="transmembrane region" description="Helical" evidence="6">
    <location>
        <begin position="369"/>
        <end position="389"/>
    </location>
</feature>
<evidence type="ECO:0000256" key="6">
    <source>
        <dbReference type="SAM" id="Phobius"/>
    </source>
</evidence>
<feature type="transmembrane region" description="Helical" evidence="6">
    <location>
        <begin position="293"/>
        <end position="314"/>
    </location>
</feature>
<feature type="transmembrane region" description="Helical" evidence="6">
    <location>
        <begin position="334"/>
        <end position="357"/>
    </location>
</feature>
<feature type="transmembrane region" description="Helical" evidence="6">
    <location>
        <begin position="31"/>
        <end position="53"/>
    </location>
</feature>
<comment type="similarity">
    <text evidence="2">Belongs to the major facilitator superfamily. Proton-dependent oligopeptide transporter (POT/PTR) (TC 2.A.17) family.</text>
</comment>
<evidence type="ECO:0000256" key="3">
    <source>
        <dbReference type="ARBA" id="ARBA00022692"/>
    </source>
</evidence>
<organism evidence="7">
    <name type="scientific">Arabidopsis halleri subsp. halleri</name>
    <name type="common">Arabis halleri</name>
    <dbReference type="NCBI Taxonomy" id="81971"/>
    <lineage>
        <taxon>Eukaryota</taxon>
        <taxon>Viridiplantae</taxon>
        <taxon>Streptophyta</taxon>
        <taxon>Embryophyta</taxon>
        <taxon>Tracheophyta</taxon>
        <taxon>Spermatophyta</taxon>
        <taxon>Magnoliopsida</taxon>
        <taxon>eudicotyledons</taxon>
        <taxon>Gunneridae</taxon>
        <taxon>Pentapetalae</taxon>
        <taxon>rosids</taxon>
        <taxon>malvids</taxon>
        <taxon>Brassicales</taxon>
        <taxon>Brassicaceae</taxon>
        <taxon>Camelineae</taxon>
        <taxon>Arabidopsis</taxon>
    </lineage>
</organism>
<dbReference type="GO" id="GO:0016020">
    <property type="term" value="C:membrane"/>
    <property type="evidence" value="ECO:0007669"/>
    <property type="project" value="UniProtKB-SubCell"/>
</dbReference>
<keyword evidence="4 6" id="KW-1133">Transmembrane helix</keyword>
<evidence type="ECO:0000256" key="2">
    <source>
        <dbReference type="ARBA" id="ARBA00005982"/>
    </source>
</evidence>
<feature type="transmembrane region" description="Helical" evidence="6">
    <location>
        <begin position="444"/>
        <end position="464"/>
    </location>
</feature>
<dbReference type="PANTHER" id="PTHR11654">
    <property type="entry name" value="OLIGOPEPTIDE TRANSPORTER-RELATED"/>
    <property type="match status" value="1"/>
</dbReference>
<dbReference type="AlphaFoldDB" id="I0J3F5"/>
<protein>
    <submittedName>
        <fullName evidence="7">Uncharacterized protein</fullName>
    </submittedName>
</protein>
<dbReference type="Pfam" id="PF00854">
    <property type="entry name" value="PTR2"/>
    <property type="match status" value="1"/>
</dbReference>
<evidence type="ECO:0000256" key="1">
    <source>
        <dbReference type="ARBA" id="ARBA00004141"/>
    </source>
</evidence>
<dbReference type="SUPFAM" id="SSF103473">
    <property type="entry name" value="MFS general substrate transporter"/>
    <property type="match status" value="1"/>
</dbReference>
<accession>I0J3F5</accession>
<sequence length="520" mass="58507">MENEILEEKFIDWRGRDTIPEKHGGIRAASIAYVVELLEIMVSIAIGNNMVLYFMKSMHYSPAEAANMVTNFIGTSYLLTLFGGFVADSFLTRSTTFIIFCSIEILGLLVLTFQAHYPNLQPEGNKTPSTLQSTVLFTGLYLFAFGTGGTRPSLLAHGGDQFDSRHQREISKFFNWYFFFVCFGWLMAITVMAWIKELFNISIVLLAIALCIFALGLPLYRFKRPSGSPLTRIANVFISAARYRNGSVLDVEMMQSLTFTDNNIHHHNKLKCLDKALLNKNISATQVEETRTFIGLLPIFLSTIVMNTCVAQLLTFTVQQGMTMNRKFSSSMEIPVPSLNVISIIFILAFISLYELFGKSINRTSSFSLKRIGLGLTLSSISMAVAAIVEAKRKYEAVQNDVRISVFWLMFQYLMLSFSDILTLGGMQEFFYREAPASMKSMSIALGWCSIAMGFFLSSLLVAVTNTVSGWLGHQWLGGEDLNKSRLDLFYVLKSTSRELELLLDYMTYSYANILLDQIG</sequence>
<name>I0J3F5_ARAHH</name>
<evidence type="ECO:0000256" key="4">
    <source>
        <dbReference type="ARBA" id="ARBA00022989"/>
    </source>
</evidence>
<reference evidence="7" key="1">
    <citation type="journal article" date="2013" name="New Phytol.">
        <title>Plant Defensin type 1 (PDF1): protein promiscuity and expression variation within the Arabidopsis genus shed light on zinc tolerance acquisition in Arabidopsis halleri.</title>
        <authorList>
            <person name="Shahzad Z."/>
            <person name="Ranwez V."/>
            <person name="Fizames C."/>
            <person name="Marques L."/>
            <person name="Le Martret B."/>
            <person name="Alassimone J."/>
            <person name="Gode C."/>
            <person name="Lacombe E."/>
            <person name="Castillo T."/>
            <person name="Saumitou-Laprade P."/>
            <person name="Berthomieu P."/>
            <person name="Gosti F."/>
        </authorList>
    </citation>
    <scope>NUCLEOTIDE SEQUENCE</scope>
    <source>
        <tissue evidence="7">Leaves</tissue>
    </source>
</reference>
<dbReference type="Gene3D" id="1.20.1250.20">
    <property type="entry name" value="MFS general substrate transporter like domains"/>
    <property type="match status" value="1"/>
</dbReference>
<feature type="transmembrane region" description="Helical" evidence="6">
    <location>
        <begin position="97"/>
        <end position="115"/>
    </location>
</feature>
<proteinExistence type="inferred from homology"/>
<dbReference type="EMBL" id="HE601751">
    <property type="protein sequence ID" value="CCD74515.1"/>
    <property type="molecule type" value="Genomic_DNA"/>
</dbReference>
<evidence type="ECO:0000256" key="5">
    <source>
        <dbReference type="ARBA" id="ARBA00023136"/>
    </source>
</evidence>
<dbReference type="InterPro" id="IPR000109">
    <property type="entry name" value="POT_fam"/>
</dbReference>
<feature type="transmembrane region" description="Helical" evidence="6">
    <location>
        <begin position="65"/>
        <end position="85"/>
    </location>
</feature>
<feature type="transmembrane region" description="Helical" evidence="6">
    <location>
        <begin position="135"/>
        <end position="154"/>
    </location>
</feature>
<feature type="transmembrane region" description="Helical" evidence="6">
    <location>
        <begin position="201"/>
        <end position="220"/>
    </location>
</feature>
<dbReference type="InterPro" id="IPR036259">
    <property type="entry name" value="MFS_trans_sf"/>
</dbReference>
<comment type="subcellular location">
    <subcellularLocation>
        <location evidence="1">Membrane</location>
        <topology evidence="1">Multi-pass membrane protein</topology>
    </subcellularLocation>
</comment>
<keyword evidence="5 6" id="KW-0472">Membrane</keyword>
<feature type="transmembrane region" description="Helical" evidence="6">
    <location>
        <begin position="174"/>
        <end position="195"/>
    </location>
</feature>